<feature type="binding site" evidence="17">
    <location>
        <position position="244"/>
    </location>
    <ligand>
        <name>chlorophyll a</name>
        <dbReference type="ChEBI" id="CHEBI:58416"/>
        <label>1</label>
    </ligand>
</feature>
<dbReference type="GO" id="GO:0009765">
    <property type="term" value="P:photosynthesis, light harvesting"/>
    <property type="evidence" value="ECO:0007669"/>
    <property type="project" value="InterPro"/>
</dbReference>
<comment type="subcellular location">
    <subcellularLocation>
        <location evidence="1 18">Plastid</location>
        <location evidence="1 18">Chloroplast thylakoid membrane</location>
    </subcellularLocation>
</comment>
<keyword evidence="4 18" id="KW-0150">Chloroplast</keyword>
<dbReference type="PROSITE" id="PS51792">
    <property type="entry name" value="YIPPEE"/>
    <property type="match status" value="1"/>
</dbReference>
<evidence type="ECO:0000256" key="10">
    <source>
        <dbReference type="ARBA" id="ARBA00022833"/>
    </source>
</evidence>
<dbReference type="InterPro" id="IPR004910">
    <property type="entry name" value="Yippee/Mis18/Cereblon"/>
</dbReference>
<feature type="binding site" description="axial binding residue" evidence="17">
    <location>
        <position position="249"/>
    </location>
    <ligand>
        <name>chlorophyll a</name>
        <dbReference type="ChEBI" id="CHEBI:58416"/>
        <label>6</label>
    </ligand>
    <ligandPart>
        <name>Mg</name>
        <dbReference type="ChEBI" id="CHEBI:25107"/>
    </ligandPart>
</feature>
<dbReference type="Proteomes" id="UP001189624">
    <property type="component" value="Chromosome 1"/>
</dbReference>
<keyword evidence="22" id="KW-1185">Reference proteome</keyword>
<dbReference type="Pfam" id="PF03226">
    <property type="entry name" value="Yippee-Mis18"/>
    <property type="match status" value="1"/>
</dbReference>
<dbReference type="Gramene" id="rna-AYBTSS11_LOCUS2171">
    <property type="protein sequence ID" value="CAJ1860937.1"/>
    <property type="gene ID" value="gene-AYBTSS11_LOCUS2171"/>
</dbReference>
<evidence type="ECO:0000256" key="11">
    <source>
        <dbReference type="ARBA" id="ARBA00022836"/>
    </source>
</evidence>
<evidence type="ECO:0000259" key="20">
    <source>
        <dbReference type="PROSITE" id="PS51792"/>
    </source>
</evidence>
<evidence type="ECO:0000256" key="2">
    <source>
        <dbReference type="ARBA" id="ARBA00007259"/>
    </source>
</evidence>
<reference evidence="21" key="1">
    <citation type="submission" date="2023-10" db="EMBL/GenBank/DDBJ databases">
        <authorList>
            <person name="Domelevo Entfellner J.-B."/>
        </authorList>
    </citation>
    <scope>NUCLEOTIDE SEQUENCE</scope>
</reference>
<sequence length="408" mass="45260">MAATAATTSYFFGTRLNSPTTLNTGRFHALFNFGKKKAPPPPPKKKEVKSKPASSNRLVWFPNAESPEWLDGSMIGDRGFDPFGFAKPAEYLQFDLDSLDQNLAKNVAGEVIGTRVEVAEVKPTPFQPYTEVFGIQRFRECEVIHGRWAMLGALGALAVEALTGVAWQDAGKVELVEGSSYLGLPLPFSLTTLIWIEVIVIGYIEFQRNAELDPEKRLYPGGKFFDPLGLANDPEEKARLQLAEIKHSRLAMVVFLIFAIQAAVTGKGPISFIATFNKLMGRLFVVNLEGKIYSCKHCHTHLALYDDIYSKTFQCRHGKAYLFNKVVNVSIGEMEDRLMMTGLHTVADIFCVGCGSIVGWQYETAYEKNQKYKEGKSVLERYKVSGPDGSNYWISHEANVGGSDADDA</sequence>
<feature type="transmembrane region" description="Helical" evidence="18">
    <location>
        <begin position="250"/>
        <end position="270"/>
    </location>
</feature>
<keyword evidence="5 18" id="KW-0602">Photosynthesis</keyword>
<keyword evidence="10" id="KW-0862">Zinc</keyword>
<feature type="binding site" evidence="17">
    <location>
        <position position="145"/>
    </location>
    <ligand>
        <name>chlorophyll a</name>
        <dbReference type="ChEBI" id="CHEBI:58416"/>
        <label>1</label>
    </ligand>
</feature>
<evidence type="ECO:0000256" key="17">
    <source>
        <dbReference type="PIRSR" id="PIRSR601344-1"/>
    </source>
</evidence>
<keyword evidence="6" id="KW-0597">Phosphoprotein</keyword>
<evidence type="ECO:0000256" key="4">
    <source>
        <dbReference type="ARBA" id="ARBA00022528"/>
    </source>
</evidence>
<feature type="transmembrane region" description="Helical" evidence="18">
    <location>
        <begin position="187"/>
        <end position="206"/>
    </location>
</feature>
<keyword evidence="14 18" id="KW-0157">Chromophore</keyword>
<evidence type="ECO:0000256" key="15">
    <source>
        <dbReference type="ARBA" id="ARBA00023078"/>
    </source>
</evidence>
<evidence type="ECO:0000313" key="22">
    <source>
        <dbReference type="Proteomes" id="UP001189624"/>
    </source>
</evidence>
<feature type="binding site" evidence="17">
    <location>
        <position position="142"/>
    </location>
    <ligand>
        <name>chlorophyll a</name>
        <dbReference type="ChEBI" id="CHEBI:58416"/>
        <label>1</label>
    </ligand>
</feature>
<evidence type="ECO:0000256" key="8">
    <source>
        <dbReference type="ARBA" id="ARBA00022692"/>
    </source>
</evidence>
<feature type="transmembrane region" description="Helical" evidence="18">
    <location>
        <begin position="148"/>
        <end position="167"/>
    </location>
</feature>
<feature type="binding site" description="axial binding residue" evidence="17">
    <location>
        <position position="147"/>
    </location>
    <ligand>
        <name>chlorophyll b</name>
        <dbReference type="ChEBI" id="CHEBI:61721"/>
        <label>1</label>
    </ligand>
    <ligandPart>
        <name>Mg</name>
        <dbReference type="ChEBI" id="CHEBI:25107"/>
    </ligandPart>
</feature>
<name>A0AA86RPC1_9FABA</name>
<dbReference type="InterPro" id="IPR022796">
    <property type="entry name" value="Chloroa_b-bind"/>
</dbReference>
<evidence type="ECO:0000256" key="1">
    <source>
        <dbReference type="ARBA" id="ARBA00004334"/>
    </source>
</evidence>
<evidence type="ECO:0000256" key="14">
    <source>
        <dbReference type="ARBA" id="ARBA00022991"/>
    </source>
</evidence>
<evidence type="ECO:0000256" key="12">
    <source>
        <dbReference type="ARBA" id="ARBA00022842"/>
    </source>
</evidence>
<keyword evidence="3 17" id="KW-0148">Chlorophyll</keyword>
<proteinExistence type="inferred from homology"/>
<accession>A0AA86RPC1</accession>
<organism evidence="21 22">
    <name type="scientific">Sphenostylis stenocarpa</name>
    <dbReference type="NCBI Taxonomy" id="92480"/>
    <lineage>
        <taxon>Eukaryota</taxon>
        <taxon>Viridiplantae</taxon>
        <taxon>Streptophyta</taxon>
        <taxon>Embryophyta</taxon>
        <taxon>Tracheophyta</taxon>
        <taxon>Spermatophyta</taxon>
        <taxon>Magnoliopsida</taxon>
        <taxon>eudicotyledons</taxon>
        <taxon>Gunneridae</taxon>
        <taxon>Pentapetalae</taxon>
        <taxon>rosids</taxon>
        <taxon>fabids</taxon>
        <taxon>Fabales</taxon>
        <taxon>Fabaceae</taxon>
        <taxon>Papilionoideae</taxon>
        <taxon>50 kb inversion clade</taxon>
        <taxon>NPAAA clade</taxon>
        <taxon>indigoferoid/millettioid clade</taxon>
        <taxon>Phaseoleae</taxon>
        <taxon>Sphenostylis</taxon>
    </lineage>
</organism>
<comment type="similarity">
    <text evidence="2 18">Belongs to the light-harvesting chlorophyll a/b-binding (LHC) protein family.</text>
</comment>
<keyword evidence="9" id="KW-0479">Metal-binding</keyword>
<evidence type="ECO:0000256" key="13">
    <source>
        <dbReference type="ARBA" id="ARBA00022989"/>
    </source>
</evidence>
<evidence type="ECO:0000256" key="7">
    <source>
        <dbReference type="ARBA" id="ARBA00022640"/>
    </source>
</evidence>
<evidence type="ECO:0000256" key="6">
    <source>
        <dbReference type="ARBA" id="ARBA00022553"/>
    </source>
</evidence>
<protein>
    <recommendedName>
        <fullName evidence="18">Chlorophyll a-b binding protein, chloroplastic</fullName>
    </recommendedName>
</protein>
<dbReference type="GO" id="GO:0009535">
    <property type="term" value="C:chloroplast thylakoid membrane"/>
    <property type="evidence" value="ECO:0007669"/>
    <property type="project" value="UniProtKB-SubCell"/>
</dbReference>
<keyword evidence="11 18" id="KW-0603">Photosystem I</keyword>
<evidence type="ECO:0000256" key="5">
    <source>
        <dbReference type="ARBA" id="ARBA00022531"/>
    </source>
</evidence>
<gene>
    <name evidence="21" type="ORF">AYBTSS11_LOCUS2171</name>
</gene>
<comment type="function">
    <text evidence="18">The light-harvesting complex (LHC) functions as a light receptor, it captures and delivers excitation energy to photosystems with which it is closely associated.</text>
</comment>
<evidence type="ECO:0000256" key="3">
    <source>
        <dbReference type="ARBA" id="ARBA00022494"/>
    </source>
</evidence>
<evidence type="ECO:0000313" key="21">
    <source>
        <dbReference type="EMBL" id="CAJ1860937.1"/>
    </source>
</evidence>
<feature type="domain" description="Yippee" evidence="20">
    <location>
        <begin position="291"/>
        <end position="388"/>
    </location>
</feature>
<dbReference type="GO" id="GO:0016168">
    <property type="term" value="F:chlorophyll binding"/>
    <property type="evidence" value="ECO:0007669"/>
    <property type="project" value="UniProtKB-KW"/>
</dbReference>
<keyword evidence="16 18" id="KW-0472">Membrane</keyword>
<dbReference type="InterPro" id="IPR034751">
    <property type="entry name" value="Yippee"/>
</dbReference>
<dbReference type="InterPro" id="IPR001344">
    <property type="entry name" value="Chloro_AB-bd_pln"/>
</dbReference>
<feature type="region of interest" description="Disordered" evidence="19">
    <location>
        <begin position="33"/>
        <end position="54"/>
    </location>
</feature>
<keyword evidence="13 18" id="KW-1133">Transmembrane helix</keyword>
<dbReference type="EMBL" id="OY731398">
    <property type="protein sequence ID" value="CAJ1860937.1"/>
    <property type="molecule type" value="Genomic_DNA"/>
</dbReference>
<evidence type="ECO:0000256" key="19">
    <source>
        <dbReference type="SAM" id="MobiDB-lite"/>
    </source>
</evidence>
<evidence type="ECO:0000256" key="18">
    <source>
        <dbReference type="RuleBase" id="RU363080"/>
    </source>
</evidence>
<keyword evidence="7 18" id="KW-0934">Plastid</keyword>
<dbReference type="Gene3D" id="1.10.3460.10">
    <property type="entry name" value="Chlorophyll a/b binding protein domain"/>
    <property type="match status" value="1"/>
</dbReference>
<feature type="binding site" evidence="17">
    <location>
        <position position="261"/>
    </location>
    <ligand>
        <name>chlorophyll a</name>
        <dbReference type="ChEBI" id="CHEBI:58416"/>
        <label>1</label>
    </ligand>
</feature>
<evidence type="ECO:0000256" key="16">
    <source>
        <dbReference type="ARBA" id="ARBA00023136"/>
    </source>
</evidence>
<keyword evidence="18" id="KW-0604">Photosystem II</keyword>
<dbReference type="GO" id="GO:0009523">
    <property type="term" value="C:photosystem II"/>
    <property type="evidence" value="ECO:0007669"/>
    <property type="project" value="UniProtKB-KW"/>
</dbReference>
<keyword evidence="12" id="KW-0460">Magnesium</keyword>
<dbReference type="AlphaFoldDB" id="A0AA86RPC1"/>
<dbReference type="GO" id="GO:0046872">
    <property type="term" value="F:metal ion binding"/>
    <property type="evidence" value="ECO:0007669"/>
    <property type="project" value="UniProtKB-KW"/>
</dbReference>
<keyword evidence="8 18" id="KW-0812">Transmembrane</keyword>
<dbReference type="SUPFAM" id="SSF103511">
    <property type="entry name" value="Chlorophyll a-b binding protein"/>
    <property type="match status" value="1"/>
</dbReference>
<dbReference type="PANTHER" id="PTHR21649">
    <property type="entry name" value="CHLOROPHYLL A/B BINDING PROTEIN"/>
    <property type="match status" value="1"/>
</dbReference>
<feature type="binding site" description="axial binding residue" evidence="17">
    <location>
        <position position="212"/>
    </location>
    <ligand>
        <name>chlorophyll b</name>
        <dbReference type="ChEBI" id="CHEBI:61721"/>
        <label>1</label>
    </ligand>
    <ligandPart>
        <name>Mg</name>
        <dbReference type="ChEBI" id="CHEBI:25107"/>
    </ligandPart>
</feature>
<dbReference type="Pfam" id="PF00504">
    <property type="entry name" value="Chloroa_b-bind"/>
    <property type="match status" value="1"/>
</dbReference>
<evidence type="ECO:0000256" key="9">
    <source>
        <dbReference type="ARBA" id="ARBA00022723"/>
    </source>
</evidence>
<keyword evidence="15 18" id="KW-0793">Thylakoid</keyword>
<dbReference type="GO" id="GO:0009522">
    <property type="term" value="C:photosystem I"/>
    <property type="evidence" value="ECO:0007669"/>
    <property type="project" value="UniProtKB-KW"/>
</dbReference>